<feature type="transmembrane region" description="Helical" evidence="11">
    <location>
        <begin position="636"/>
        <end position="656"/>
    </location>
</feature>
<accession>A0ABM0GSZ1</accession>
<dbReference type="Pfam" id="PF01094">
    <property type="entry name" value="ANF_receptor"/>
    <property type="match status" value="1"/>
</dbReference>
<evidence type="ECO:0000259" key="12">
    <source>
        <dbReference type="PROSITE" id="PS50259"/>
    </source>
</evidence>
<dbReference type="Gene3D" id="3.40.50.2300">
    <property type="match status" value="2"/>
</dbReference>
<evidence type="ECO:0000256" key="6">
    <source>
        <dbReference type="ARBA" id="ARBA00023170"/>
    </source>
</evidence>
<protein>
    <submittedName>
        <fullName evidence="14">Gamma-aminobutyric acid type B receptor subunit 1-like</fullName>
    </submittedName>
</protein>
<dbReference type="CDD" id="cd15047">
    <property type="entry name" value="7tmC_GABA-B-like"/>
    <property type="match status" value="1"/>
</dbReference>
<evidence type="ECO:0000256" key="10">
    <source>
        <dbReference type="SAM" id="MobiDB-lite"/>
    </source>
</evidence>
<keyword evidence="6" id="KW-0675">Receptor</keyword>
<proteinExistence type="predicted"/>
<dbReference type="RefSeq" id="XP_002736691.1">
    <property type="nucleotide sequence ID" value="XM_002736645.1"/>
</dbReference>
<evidence type="ECO:0000256" key="5">
    <source>
        <dbReference type="ARBA" id="ARBA00023136"/>
    </source>
</evidence>
<dbReference type="PROSITE" id="PS50259">
    <property type="entry name" value="G_PROTEIN_RECEP_F3_4"/>
    <property type="match status" value="1"/>
</dbReference>
<keyword evidence="2 11" id="KW-0812">Transmembrane</keyword>
<gene>
    <name evidence="14" type="primary">LOC100375532</name>
</gene>
<feature type="transmembrane region" description="Helical" evidence="11">
    <location>
        <begin position="692"/>
        <end position="715"/>
    </location>
</feature>
<keyword evidence="8" id="KW-0807">Transducer</keyword>
<keyword evidence="7" id="KW-0325">Glycoprotein</keyword>
<keyword evidence="3 11" id="KW-1133">Transmembrane helix</keyword>
<feature type="transmembrane region" description="Helical" evidence="11">
    <location>
        <begin position="518"/>
        <end position="544"/>
    </location>
</feature>
<evidence type="ECO:0000256" key="1">
    <source>
        <dbReference type="ARBA" id="ARBA00004141"/>
    </source>
</evidence>
<evidence type="ECO:0000256" key="7">
    <source>
        <dbReference type="ARBA" id="ARBA00023180"/>
    </source>
</evidence>
<feature type="region of interest" description="Disordered" evidence="10">
    <location>
        <begin position="918"/>
        <end position="948"/>
    </location>
</feature>
<dbReference type="Proteomes" id="UP000694865">
    <property type="component" value="Unplaced"/>
</dbReference>
<evidence type="ECO:0000313" key="14">
    <source>
        <dbReference type="RefSeq" id="XP_002736691.1"/>
    </source>
</evidence>
<comment type="subcellular location">
    <subcellularLocation>
        <location evidence="1">Membrane</location>
        <topology evidence="1">Multi-pass membrane protein</topology>
    </subcellularLocation>
</comment>
<dbReference type="InterPro" id="IPR017978">
    <property type="entry name" value="GPCR_3_C"/>
</dbReference>
<evidence type="ECO:0000256" key="4">
    <source>
        <dbReference type="ARBA" id="ARBA00023040"/>
    </source>
</evidence>
<keyword evidence="9" id="KW-0175">Coiled coil</keyword>
<evidence type="ECO:0000256" key="8">
    <source>
        <dbReference type="ARBA" id="ARBA00023224"/>
    </source>
</evidence>
<dbReference type="InterPro" id="IPR002455">
    <property type="entry name" value="GPCR3_GABA-B"/>
</dbReference>
<dbReference type="PRINTS" id="PR01176">
    <property type="entry name" value="GABABRECEPTR"/>
</dbReference>
<evidence type="ECO:0000256" key="9">
    <source>
        <dbReference type="SAM" id="Coils"/>
    </source>
</evidence>
<dbReference type="PANTHER" id="PTHR10519:SF46">
    <property type="entry name" value="METABOTROPIC GABA-B RECEPTOR SUBTYPE 3, ISOFORM A"/>
    <property type="match status" value="1"/>
</dbReference>
<sequence length="948" mass="107361">MAQRAVYIVYAISMIFNAGKVVGQTTPEIDSHIITLMTTDGVSITTKMTSPDNLLQEDLSTGFRTSLSPASTMSPHEQDVDNKQLNIVGFFPLSGNVWRATGVLPACELAIEHVNANDDTLSGYTLRMDYGDTQCNPGYGTKVLFEFINSNITYVMLLGAGCSGVAQPVSMGANLWNLVQMSYSASNPALSNTIRYPSFYRTYAPDSLYNNARLAMIKYYGWRKVATLHENQELFSSTINHLSSLLRDNDIDILTSESFTVDASEQVRNLKEKNARIIFGNFYEDMARQVFCEVYKQNMYGKHYAWIILGWYSHDWWKVADPNIDCTPEQLYTALDGYIATENIDLSIYRDRKTVSGYTPNEFQLLYEDVLKERNIYDSVNAGASYCYDAVWSIALTLNQSIDILQNDANTTNRRLEDFHYEDNSMRKVFMDVLENLNFEGVSGPVSFNPSGDREGLVNIEQLQDGKEVVVGVYFPQVESLDEQLRWDMGDKAVQWKGGEPPKDETDVIMEYQRIPKLYVTIFSLLTGVGVLLSGGLLVFTIVYWRRTCIYKAAPVFLVAMISGIILLYVSIILLGLDANIVGQNHLSLVCTIRAWTLSVGFTLSYGSIFSKVYRCHKLFTTKVNLWKPGPHTVPILRYLMVFLILDLVTLIVWSWKFPMELTIDSLTPLIDEDKNVEVIPLIEYCTKGNSMYFIAALMIFHGLQLLLGAFLSYETRDIKIRTLNDIFFNGVATYVIVTLSIICAPLSFIIYKPDVAYLIVASLVWTACTLTLLFIYIPKIIYVWGTCKVRRNSISKTDEQLYEEEVDEETKLRHKLEEVDQEIDLVKKEIERRKKFGRYATMSGCGIWCFGRHFGCTCCDKGNSYEVDCEQTDKELRGYFNPALDVSTTNIPDDVQTDSVPSTSQITLPLTDKLIHGEESTNDVTKTKDDTSEHARTVDNSTEKADI</sequence>
<evidence type="ECO:0000256" key="2">
    <source>
        <dbReference type="ARBA" id="ARBA00022692"/>
    </source>
</evidence>
<keyword evidence="5 11" id="KW-0472">Membrane</keyword>
<dbReference type="SUPFAM" id="SSF53822">
    <property type="entry name" value="Periplasmic binding protein-like I"/>
    <property type="match status" value="1"/>
</dbReference>
<dbReference type="GeneID" id="100375532"/>
<dbReference type="PANTHER" id="PTHR10519">
    <property type="entry name" value="GABA-B RECEPTOR"/>
    <property type="match status" value="1"/>
</dbReference>
<dbReference type="InterPro" id="IPR028082">
    <property type="entry name" value="Peripla_BP_I"/>
</dbReference>
<dbReference type="InterPro" id="IPR001828">
    <property type="entry name" value="ANF_lig-bd_rcpt"/>
</dbReference>
<evidence type="ECO:0000256" key="3">
    <source>
        <dbReference type="ARBA" id="ARBA00022989"/>
    </source>
</evidence>
<organism evidence="13 14">
    <name type="scientific">Saccoglossus kowalevskii</name>
    <name type="common">Acorn worm</name>
    <dbReference type="NCBI Taxonomy" id="10224"/>
    <lineage>
        <taxon>Eukaryota</taxon>
        <taxon>Metazoa</taxon>
        <taxon>Hemichordata</taxon>
        <taxon>Enteropneusta</taxon>
        <taxon>Harrimaniidae</taxon>
        <taxon>Saccoglossus</taxon>
    </lineage>
</organism>
<keyword evidence="4" id="KW-0297">G-protein coupled receptor</keyword>
<evidence type="ECO:0000256" key="11">
    <source>
        <dbReference type="SAM" id="Phobius"/>
    </source>
</evidence>
<dbReference type="Pfam" id="PF00003">
    <property type="entry name" value="7tm_3"/>
    <property type="match status" value="1"/>
</dbReference>
<feature type="transmembrane region" description="Helical" evidence="11">
    <location>
        <begin position="757"/>
        <end position="778"/>
    </location>
</feature>
<evidence type="ECO:0000313" key="13">
    <source>
        <dbReference type="Proteomes" id="UP000694865"/>
    </source>
</evidence>
<feature type="transmembrane region" description="Helical" evidence="11">
    <location>
        <begin position="595"/>
        <end position="615"/>
    </location>
</feature>
<feature type="transmembrane region" description="Helical" evidence="11">
    <location>
        <begin position="727"/>
        <end position="751"/>
    </location>
</feature>
<dbReference type="CDD" id="cd06366">
    <property type="entry name" value="PBP1_GABAb_receptor"/>
    <property type="match status" value="1"/>
</dbReference>
<feature type="domain" description="G-protein coupled receptors family 3 profile" evidence="12">
    <location>
        <begin position="526"/>
        <end position="784"/>
    </location>
</feature>
<feature type="coiled-coil region" evidence="9">
    <location>
        <begin position="803"/>
        <end position="830"/>
    </location>
</feature>
<reference evidence="14" key="1">
    <citation type="submission" date="2025-08" db="UniProtKB">
        <authorList>
            <consortium name="RefSeq"/>
        </authorList>
    </citation>
    <scope>IDENTIFICATION</scope>
    <source>
        <tissue evidence="14">Testes</tissue>
    </source>
</reference>
<name>A0ABM0GSZ1_SACKO</name>
<feature type="transmembrane region" description="Helical" evidence="11">
    <location>
        <begin position="556"/>
        <end position="575"/>
    </location>
</feature>
<keyword evidence="13" id="KW-1185">Reference proteome</keyword>